<comment type="pathway">
    <text evidence="16">Cell wall biogenesis; peptidoglycan biosynthesis.</text>
</comment>
<dbReference type="EC" id="3.4.16.4" evidence="16"/>
<dbReference type="SUPFAM" id="SSF56519">
    <property type="entry name" value="Penicillin binding protein dimerisation domain"/>
    <property type="match status" value="1"/>
</dbReference>
<evidence type="ECO:0000256" key="2">
    <source>
        <dbReference type="ARBA" id="ARBA00022475"/>
    </source>
</evidence>
<accession>A0A2S0I2Q1</accession>
<evidence type="ECO:0000256" key="15">
    <source>
        <dbReference type="ARBA" id="ARBA00023316"/>
    </source>
</evidence>
<organism evidence="19 20">
    <name type="scientific">Achromobacter spanius</name>
    <dbReference type="NCBI Taxonomy" id="217203"/>
    <lineage>
        <taxon>Bacteria</taxon>
        <taxon>Pseudomonadati</taxon>
        <taxon>Pseudomonadota</taxon>
        <taxon>Betaproteobacteria</taxon>
        <taxon>Burkholderiales</taxon>
        <taxon>Alcaligenaceae</taxon>
        <taxon>Achromobacter</taxon>
    </lineage>
</organism>
<dbReference type="InterPro" id="IPR036138">
    <property type="entry name" value="PBP_dimer_sf"/>
</dbReference>
<keyword evidence="11 16" id="KW-1133">Transmembrane helix</keyword>
<comment type="subcellular location">
    <subcellularLocation>
        <location evidence="16">Cell inner membrane</location>
        <topology evidence="16">Single-pass membrane protein</topology>
    </subcellularLocation>
    <subcellularLocation>
        <location evidence="1">Membrane</location>
    </subcellularLocation>
</comment>
<dbReference type="GO" id="GO:0005886">
    <property type="term" value="C:plasma membrane"/>
    <property type="evidence" value="ECO:0007669"/>
    <property type="project" value="UniProtKB-SubCell"/>
</dbReference>
<evidence type="ECO:0000256" key="14">
    <source>
        <dbReference type="ARBA" id="ARBA00023306"/>
    </source>
</evidence>
<dbReference type="Pfam" id="PF00905">
    <property type="entry name" value="Transpeptidase"/>
    <property type="match status" value="1"/>
</dbReference>
<comment type="function">
    <text evidence="16">Catalyzes cross-linking of the peptidoglycan cell wall at the division septum.</text>
</comment>
<keyword evidence="20" id="KW-1185">Reference proteome</keyword>
<keyword evidence="13 16" id="KW-0717">Septation</keyword>
<dbReference type="HAMAP" id="MF_02080">
    <property type="entry name" value="FtsI_transpept"/>
    <property type="match status" value="1"/>
</dbReference>
<name>A0A2S0I2Q1_9BURK</name>
<feature type="transmembrane region" description="Helical" evidence="16">
    <location>
        <begin position="21"/>
        <end position="41"/>
    </location>
</feature>
<evidence type="ECO:0000256" key="4">
    <source>
        <dbReference type="ARBA" id="ARBA00022618"/>
    </source>
</evidence>
<dbReference type="GO" id="GO:0008658">
    <property type="term" value="F:penicillin binding"/>
    <property type="evidence" value="ECO:0007669"/>
    <property type="project" value="InterPro"/>
</dbReference>
<dbReference type="AlphaFoldDB" id="A0A2S0I2Q1"/>
<evidence type="ECO:0000313" key="19">
    <source>
        <dbReference type="EMBL" id="AVJ26288.1"/>
    </source>
</evidence>
<keyword evidence="14 16" id="KW-0131">Cell cycle</keyword>
<evidence type="ECO:0000259" key="17">
    <source>
        <dbReference type="Pfam" id="PF00905"/>
    </source>
</evidence>
<evidence type="ECO:0000256" key="3">
    <source>
        <dbReference type="ARBA" id="ARBA00022519"/>
    </source>
</evidence>
<dbReference type="GO" id="GO:0006508">
    <property type="term" value="P:proteolysis"/>
    <property type="evidence" value="ECO:0007669"/>
    <property type="project" value="UniProtKB-KW"/>
</dbReference>
<dbReference type="SUPFAM" id="SSF56601">
    <property type="entry name" value="beta-lactamase/transpeptidase-like"/>
    <property type="match status" value="1"/>
</dbReference>
<evidence type="ECO:0000256" key="11">
    <source>
        <dbReference type="ARBA" id="ARBA00022989"/>
    </source>
</evidence>
<keyword evidence="12 16" id="KW-0472">Membrane</keyword>
<dbReference type="Proteomes" id="UP000239477">
    <property type="component" value="Chromosome"/>
</dbReference>
<evidence type="ECO:0000256" key="13">
    <source>
        <dbReference type="ARBA" id="ARBA00023210"/>
    </source>
</evidence>
<keyword evidence="15 16" id="KW-0961">Cell wall biogenesis/degradation</keyword>
<evidence type="ECO:0000256" key="1">
    <source>
        <dbReference type="ARBA" id="ARBA00004370"/>
    </source>
</evidence>
<dbReference type="InterPro" id="IPR001460">
    <property type="entry name" value="PCN-bd_Tpept"/>
</dbReference>
<dbReference type="EMBL" id="CP023270">
    <property type="protein sequence ID" value="AVJ26288.1"/>
    <property type="molecule type" value="Genomic_DNA"/>
</dbReference>
<feature type="active site" description="Acyl-ester intermediate" evidence="16">
    <location>
        <position position="300"/>
    </location>
</feature>
<keyword evidence="7 16" id="KW-0812">Transmembrane</keyword>
<evidence type="ECO:0000256" key="8">
    <source>
        <dbReference type="ARBA" id="ARBA00022801"/>
    </source>
</evidence>
<reference evidence="19 20" key="1">
    <citation type="submission" date="2017-09" db="EMBL/GenBank/DDBJ databases">
        <title>Genomic, metabolic, and phenotypic characteristics of bacterial isolates from the natural microbiome of the model nematode Caenorhabditis elegans.</title>
        <authorList>
            <person name="Zimmermann J."/>
            <person name="Obeng N."/>
            <person name="Yang W."/>
            <person name="Obeng O."/>
            <person name="Kissoyan K."/>
            <person name="Pees B."/>
            <person name="Dirksen P."/>
            <person name="Hoppner M."/>
            <person name="Franke A."/>
            <person name="Rosenstiel P."/>
            <person name="Leippe M."/>
            <person name="Dierking K."/>
            <person name="Kaleta C."/>
            <person name="Schulenburg H."/>
        </authorList>
    </citation>
    <scope>NUCLEOTIDE SEQUENCE [LARGE SCALE GENOMIC DNA]</scope>
    <source>
        <strain evidence="19 20">MYb73</strain>
    </source>
</reference>
<evidence type="ECO:0000313" key="20">
    <source>
        <dbReference type="Proteomes" id="UP000239477"/>
    </source>
</evidence>
<dbReference type="GO" id="GO:0071555">
    <property type="term" value="P:cell wall organization"/>
    <property type="evidence" value="ECO:0007669"/>
    <property type="project" value="UniProtKB-KW"/>
</dbReference>
<evidence type="ECO:0000256" key="10">
    <source>
        <dbReference type="ARBA" id="ARBA00022984"/>
    </source>
</evidence>
<keyword evidence="3 16" id="KW-0997">Cell inner membrane</keyword>
<evidence type="ECO:0000256" key="16">
    <source>
        <dbReference type="HAMAP-Rule" id="MF_02080"/>
    </source>
</evidence>
<dbReference type="OrthoDB" id="9789078at2"/>
<dbReference type="GO" id="GO:0000917">
    <property type="term" value="P:division septum assembly"/>
    <property type="evidence" value="ECO:0007669"/>
    <property type="project" value="UniProtKB-KW"/>
</dbReference>
<keyword evidence="2 16" id="KW-1003">Cell membrane</keyword>
<evidence type="ECO:0000259" key="18">
    <source>
        <dbReference type="Pfam" id="PF03717"/>
    </source>
</evidence>
<dbReference type="PANTHER" id="PTHR30627:SF1">
    <property type="entry name" value="PEPTIDOGLYCAN D,D-TRANSPEPTIDASE FTSI"/>
    <property type="match status" value="1"/>
</dbReference>
<dbReference type="UniPathway" id="UPA00219"/>
<dbReference type="InterPro" id="IPR012338">
    <property type="entry name" value="Beta-lactam/transpept-like"/>
</dbReference>
<evidence type="ECO:0000256" key="12">
    <source>
        <dbReference type="ARBA" id="ARBA00023136"/>
    </source>
</evidence>
<dbReference type="Pfam" id="PF03717">
    <property type="entry name" value="PBP_dimer"/>
    <property type="match status" value="1"/>
</dbReference>
<keyword evidence="10 16" id="KW-0573">Peptidoglycan synthesis</keyword>
<evidence type="ECO:0000256" key="5">
    <source>
        <dbReference type="ARBA" id="ARBA00022645"/>
    </source>
</evidence>
<protein>
    <recommendedName>
        <fullName evidence="16">Peptidoglycan D,D-transpeptidase FtsI</fullName>
        <ecNumber evidence="16">3.4.16.4</ecNumber>
    </recommendedName>
    <alternativeName>
        <fullName evidence="16">Penicillin-binding protein 3</fullName>
        <shortName evidence="16">PBP-3</shortName>
    </alternativeName>
</protein>
<dbReference type="GO" id="GO:0009252">
    <property type="term" value="P:peptidoglycan biosynthetic process"/>
    <property type="evidence" value="ECO:0007669"/>
    <property type="project" value="UniProtKB-UniRule"/>
</dbReference>
<keyword evidence="5 16" id="KW-0121">Carboxypeptidase</keyword>
<dbReference type="Gene3D" id="3.40.710.10">
    <property type="entry name" value="DD-peptidase/beta-lactamase superfamily"/>
    <property type="match status" value="1"/>
</dbReference>
<keyword evidence="4 16" id="KW-0132">Cell division</keyword>
<feature type="domain" description="Penicillin-binding protein dimerisation" evidence="18">
    <location>
        <begin position="65"/>
        <end position="213"/>
    </location>
</feature>
<keyword evidence="9 16" id="KW-0133">Cell shape</keyword>
<dbReference type="GO" id="GO:0008955">
    <property type="term" value="F:peptidoglycan glycosyltransferase activity"/>
    <property type="evidence" value="ECO:0007669"/>
    <property type="project" value="InterPro"/>
</dbReference>
<proteinExistence type="inferred from homology"/>
<dbReference type="GO" id="GO:0043093">
    <property type="term" value="P:FtsZ-dependent cytokinesis"/>
    <property type="evidence" value="ECO:0007669"/>
    <property type="project" value="UniProtKB-UniRule"/>
</dbReference>
<dbReference type="GO" id="GO:0008360">
    <property type="term" value="P:regulation of cell shape"/>
    <property type="evidence" value="ECO:0007669"/>
    <property type="project" value="UniProtKB-KW"/>
</dbReference>
<comment type="catalytic activity">
    <reaction evidence="16">
        <text>Preferential cleavage: (Ac)2-L-Lys-D-Ala-|-D-Ala. Also transpeptidation of peptidyl-alanyl moieties that are N-acyl substituents of D-alanine.</text>
        <dbReference type="EC" id="3.4.16.4"/>
    </reaction>
</comment>
<dbReference type="InterPro" id="IPR037532">
    <property type="entry name" value="FtsI_transpept"/>
</dbReference>
<dbReference type="Gene3D" id="1.10.150.770">
    <property type="match status" value="1"/>
</dbReference>
<sequence>MKRVPFFDNPVLRGSLPTWRARLVLILLFGGFTVLAGRALFLQGLSTEFLQQQGERRYERTLTLAATRGKIMDRNGAVLASSVPARAIWAIPEDVKQATPAQLDSLAKLLDTPAGDLRRRFVDEDKNFVYLKRQVSMDVADKIKQLGVPGVHQQPETRRYYPDGDVMAHVVGFNSVEDQGQEGVELTFNQQLSGRPGSRRVIKDRLGRVIEDVQAVTLPVDGRDLRLSIDTRLQYLVFKELKDAMDKHRAKGATAVVVDVHTGEILALANVPTFDPNNRETFHGANLRNQAITDTFEPGSIMKPFTAALALDLGRISTSTQFETGNGRFTYQGSTISDVSRNGTLDVAGVLRKSSNIGMTMISEKLESREMWDRFTELGLGQAPQVGFPGAAPGRLRPWERWRLIEKATMAYGYGLSVSLLQVARAYTVFARNGDMVSLTLVKRDSDPTSVKIYSQKTTALVRAMLEAATGPDGTKAAQVQGYRVAGKSGTARKIVDGKYSTQRYRSSYVGFAPVSDPKIVVAVSIDEPTIGGYYGGAIAAPVFSHIVGGSLRLMGVRPDAPFESTIVAGIKEPGR</sequence>
<dbReference type="InterPro" id="IPR005311">
    <property type="entry name" value="PBP_dimer"/>
</dbReference>
<dbReference type="GO" id="GO:0009002">
    <property type="term" value="F:serine-type D-Ala-D-Ala carboxypeptidase activity"/>
    <property type="evidence" value="ECO:0007669"/>
    <property type="project" value="UniProtKB-UniRule"/>
</dbReference>
<dbReference type="RefSeq" id="WP_105237355.1">
    <property type="nucleotide sequence ID" value="NZ_CP023270.1"/>
</dbReference>
<gene>
    <name evidence="16" type="primary">ftsI</name>
    <name evidence="19" type="ORF">CLM73_03730</name>
</gene>
<dbReference type="PANTHER" id="PTHR30627">
    <property type="entry name" value="PEPTIDOGLYCAN D,D-TRANSPEPTIDASE"/>
    <property type="match status" value="1"/>
</dbReference>
<keyword evidence="6 16" id="KW-0645">Protease</keyword>
<evidence type="ECO:0000256" key="7">
    <source>
        <dbReference type="ARBA" id="ARBA00022692"/>
    </source>
</evidence>
<dbReference type="InterPro" id="IPR050515">
    <property type="entry name" value="Beta-lactam/transpept"/>
</dbReference>
<comment type="similarity">
    <text evidence="16">Belongs to the transpeptidase family. FtsI subfamily.</text>
</comment>
<keyword evidence="8 16" id="KW-0378">Hydrolase</keyword>
<evidence type="ECO:0000256" key="6">
    <source>
        <dbReference type="ARBA" id="ARBA00022670"/>
    </source>
</evidence>
<dbReference type="Gene3D" id="3.90.1310.10">
    <property type="entry name" value="Penicillin-binding protein 2a (Domain 2)"/>
    <property type="match status" value="1"/>
</dbReference>
<dbReference type="Gene3D" id="3.30.450.330">
    <property type="match status" value="1"/>
</dbReference>
<feature type="domain" description="Penicillin-binding protein transpeptidase" evidence="17">
    <location>
        <begin position="254"/>
        <end position="548"/>
    </location>
</feature>
<evidence type="ECO:0000256" key="9">
    <source>
        <dbReference type="ARBA" id="ARBA00022960"/>
    </source>
</evidence>